<dbReference type="Gene3D" id="2.120.10.30">
    <property type="entry name" value="TolB, C-terminal domain"/>
    <property type="match status" value="2"/>
</dbReference>
<evidence type="ECO:0000313" key="1">
    <source>
        <dbReference type="EMBL" id="MBS4201192.1"/>
    </source>
</evidence>
<dbReference type="InterPro" id="IPR011042">
    <property type="entry name" value="6-blade_b-propeller_TolB-like"/>
</dbReference>
<evidence type="ECO:0008006" key="3">
    <source>
        <dbReference type="Google" id="ProtNLM"/>
    </source>
</evidence>
<protein>
    <recommendedName>
        <fullName evidence="3">SMP-30/Gluconolactonase/LRE-like region domain-containing protein</fullName>
    </recommendedName>
</protein>
<reference evidence="1 2" key="1">
    <citation type="submission" date="2021-05" db="EMBL/GenBank/DDBJ databases">
        <title>Novel Bacillus species.</title>
        <authorList>
            <person name="Liu G."/>
        </authorList>
    </citation>
    <scope>NUCLEOTIDE SEQUENCE [LARGE SCALE GENOMIC DNA]</scope>
    <source>
        <strain evidence="1 2">FJAT-49732</strain>
    </source>
</reference>
<dbReference type="SUPFAM" id="SSF63825">
    <property type="entry name" value="YWTD domain"/>
    <property type="match status" value="1"/>
</dbReference>
<keyword evidence="2" id="KW-1185">Reference proteome</keyword>
<dbReference type="EMBL" id="JAGYPJ010000001">
    <property type="protein sequence ID" value="MBS4201192.1"/>
    <property type="molecule type" value="Genomic_DNA"/>
</dbReference>
<gene>
    <name evidence="1" type="ORF">KHA93_16250</name>
</gene>
<sequence>MGIRKDFLYIGDTSDDTVKRFNAFTGQVRDPFVTSTSGGLHGPRGLIFDHLGNLLVSNQNVDQPQNGEVLKYSRKTGAFLGKVVSSDQEGAPFSPRGIVLSDNNVLYVADLQNTSPDGQPLPGELRAYNYNGTTADFIGTFNHSGFNGAFFPRSVVIGPEGLLYVSVFNPFDPLNGWVLRFDPETREFIDVFVESNDVNNLHRPEGLVFGPDGNLYVTSFRADENDTDKILIFDGESGAFLDKIDLDTIGGPRSFAMAILFGPEGQLFVPISGVGPDTGSVRSYDVQTKTFDVFILPGGTLGSPWYLTFGNTDPATLAYEE</sequence>
<organism evidence="1 2">
    <name type="scientific">Lederbergia citrisecunda</name>
    <dbReference type="NCBI Taxonomy" id="2833583"/>
    <lineage>
        <taxon>Bacteria</taxon>
        <taxon>Bacillati</taxon>
        <taxon>Bacillota</taxon>
        <taxon>Bacilli</taxon>
        <taxon>Bacillales</taxon>
        <taxon>Bacillaceae</taxon>
        <taxon>Lederbergia</taxon>
    </lineage>
</organism>
<comment type="caution">
    <text evidence="1">The sequence shown here is derived from an EMBL/GenBank/DDBJ whole genome shotgun (WGS) entry which is preliminary data.</text>
</comment>
<name>A0A942TQS2_9BACI</name>
<dbReference type="AlphaFoldDB" id="A0A942TQS2"/>
<dbReference type="Proteomes" id="UP000682713">
    <property type="component" value="Unassembled WGS sequence"/>
</dbReference>
<evidence type="ECO:0000313" key="2">
    <source>
        <dbReference type="Proteomes" id="UP000682713"/>
    </source>
</evidence>
<accession>A0A942TQS2</accession>
<dbReference type="RefSeq" id="WP_213111695.1">
    <property type="nucleotide sequence ID" value="NZ_JAGYPJ010000001.1"/>
</dbReference>
<proteinExistence type="predicted"/>